<protein>
    <submittedName>
        <fullName evidence="5">Threonine dehydratase</fullName>
        <ecNumber evidence="5">4.3.1.19</ecNumber>
    </submittedName>
</protein>
<comment type="cofactor">
    <cofactor evidence="1">
        <name>pyridoxal 5'-phosphate</name>
        <dbReference type="ChEBI" id="CHEBI:597326"/>
    </cofactor>
</comment>
<keyword evidence="2" id="KW-0663">Pyridoxal phosphate</keyword>
<dbReference type="Gene3D" id="3.40.50.1100">
    <property type="match status" value="2"/>
</dbReference>
<dbReference type="InterPro" id="IPR050147">
    <property type="entry name" value="Ser/Thr_Dehydratase"/>
</dbReference>
<keyword evidence="6" id="KW-1185">Reference proteome</keyword>
<dbReference type="GO" id="GO:0009097">
    <property type="term" value="P:isoleucine biosynthetic process"/>
    <property type="evidence" value="ECO:0007669"/>
    <property type="project" value="TreeGrafter"/>
</dbReference>
<dbReference type="NCBIfam" id="NF004771">
    <property type="entry name" value="PRK06110.1"/>
    <property type="match status" value="1"/>
</dbReference>
<dbReference type="PANTHER" id="PTHR48078">
    <property type="entry name" value="THREONINE DEHYDRATASE, MITOCHONDRIAL-RELATED"/>
    <property type="match status" value="1"/>
</dbReference>
<keyword evidence="3 5" id="KW-0456">Lyase</keyword>
<evidence type="ECO:0000259" key="4">
    <source>
        <dbReference type="Pfam" id="PF00291"/>
    </source>
</evidence>
<dbReference type="EC" id="4.3.1.19" evidence="5"/>
<dbReference type="Pfam" id="PF00291">
    <property type="entry name" value="PALP"/>
    <property type="match status" value="1"/>
</dbReference>
<comment type="caution">
    <text evidence="5">The sequence shown here is derived from an EMBL/GenBank/DDBJ whole genome shotgun (WGS) entry which is preliminary data.</text>
</comment>
<sequence length="322" mass="34033">MFTIPELEEAHALVGRHVPPTPAHDWPLLSEALGATVIVKHENHAPTGAFKVRGGITFIDWLKRTHPDMQGVVTATRGNHGQSQARAAIAAGLTAKILVPHGNSVEKNAAMRAYGADLIVHGRDFDEAKDEAMRLAQTEPLYPVPPFHRELVRGVATYGYELFTAHPDLDVVYVPIGCGSGICGTIAARDALGLSTEVVGVVAAGAPCVKLSVEAGRLIETNEARTFADGTCVRVPVQEAFDIYSTGTSHIGAVTDDEIADAVRLFYSATHNLAEGAGAAALALALQEKERLKGRKVGLVLSGGNIDRPLYQTILAGGTPEA</sequence>
<proteinExistence type="predicted"/>
<dbReference type="InterPro" id="IPR001926">
    <property type="entry name" value="TrpB-like_PALP"/>
</dbReference>
<gene>
    <name evidence="5" type="ORF">NO357_18510</name>
</gene>
<dbReference type="GO" id="GO:0006567">
    <property type="term" value="P:L-threonine catabolic process"/>
    <property type="evidence" value="ECO:0007669"/>
    <property type="project" value="TreeGrafter"/>
</dbReference>
<evidence type="ECO:0000256" key="1">
    <source>
        <dbReference type="ARBA" id="ARBA00001933"/>
    </source>
</evidence>
<dbReference type="GO" id="GO:0006565">
    <property type="term" value="P:L-serine catabolic process"/>
    <property type="evidence" value="ECO:0007669"/>
    <property type="project" value="TreeGrafter"/>
</dbReference>
<dbReference type="EMBL" id="JANHAX010000006">
    <property type="protein sequence ID" value="MDQ2091900.1"/>
    <property type="molecule type" value="Genomic_DNA"/>
</dbReference>
<name>A0AAE3WHS0_9RHOB</name>
<dbReference type="AlphaFoldDB" id="A0AAE3WHS0"/>
<evidence type="ECO:0000256" key="3">
    <source>
        <dbReference type="ARBA" id="ARBA00023239"/>
    </source>
</evidence>
<evidence type="ECO:0000313" key="5">
    <source>
        <dbReference type="EMBL" id="MDQ2091900.1"/>
    </source>
</evidence>
<dbReference type="RefSeq" id="WP_306737202.1">
    <property type="nucleotide sequence ID" value="NZ_JANHAX010000006.1"/>
</dbReference>
<dbReference type="InterPro" id="IPR036052">
    <property type="entry name" value="TrpB-like_PALP_sf"/>
</dbReference>
<evidence type="ECO:0000256" key="2">
    <source>
        <dbReference type="ARBA" id="ARBA00022898"/>
    </source>
</evidence>
<dbReference type="SUPFAM" id="SSF53686">
    <property type="entry name" value="Tryptophan synthase beta subunit-like PLP-dependent enzymes"/>
    <property type="match status" value="1"/>
</dbReference>
<reference evidence="5" key="2">
    <citation type="submission" date="2023-02" db="EMBL/GenBank/DDBJ databases">
        <title>'Rhodoalgimonas zhirmunskyi' gen. nov., isolated from a red alga.</title>
        <authorList>
            <person name="Nedashkovskaya O.I."/>
            <person name="Otstavnykh N.Y."/>
            <person name="Bystritskaya E.P."/>
            <person name="Balabanova L.A."/>
            <person name="Isaeva M.P."/>
        </authorList>
    </citation>
    <scope>NUCLEOTIDE SEQUENCE</scope>
    <source>
        <strain evidence="5">KCTC 52189</strain>
    </source>
</reference>
<dbReference type="GO" id="GO:0003941">
    <property type="term" value="F:L-serine ammonia-lyase activity"/>
    <property type="evidence" value="ECO:0007669"/>
    <property type="project" value="TreeGrafter"/>
</dbReference>
<dbReference type="Proteomes" id="UP001226762">
    <property type="component" value="Unassembled WGS sequence"/>
</dbReference>
<dbReference type="PANTHER" id="PTHR48078:SF7">
    <property type="entry name" value="BLL6502 PROTEIN"/>
    <property type="match status" value="1"/>
</dbReference>
<reference evidence="5" key="1">
    <citation type="submission" date="2022-07" db="EMBL/GenBank/DDBJ databases">
        <authorList>
            <person name="Otstavnykh N."/>
            <person name="Isaeva M."/>
            <person name="Bystritskaya E."/>
        </authorList>
    </citation>
    <scope>NUCLEOTIDE SEQUENCE</scope>
    <source>
        <strain evidence="5">KCTC 52189</strain>
    </source>
</reference>
<dbReference type="GO" id="GO:0004794">
    <property type="term" value="F:threonine deaminase activity"/>
    <property type="evidence" value="ECO:0007669"/>
    <property type="project" value="UniProtKB-EC"/>
</dbReference>
<evidence type="ECO:0000313" key="6">
    <source>
        <dbReference type="Proteomes" id="UP001226762"/>
    </source>
</evidence>
<feature type="domain" description="Tryptophan synthase beta chain-like PALP" evidence="4">
    <location>
        <begin position="17"/>
        <end position="303"/>
    </location>
</feature>
<accession>A0AAE3WHS0</accession>
<organism evidence="5 6">
    <name type="scientific">Marimonas arenosa</name>
    <dbReference type="NCBI Taxonomy" id="1795305"/>
    <lineage>
        <taxon>Bacteria</taxon>
        <taxon>Pseudomonadati</taxon>
        <taxon>Pseudomonadota</taxon>
        <taxon>Alphaproteobacteria</taxon>
        <taxon>Rhodobacterales</taxon>
        <taxon>Paracoccaceae</taxon>
        <taxon>Marimonas</taxon>
    </lineage>
</organism>